<feature type="non-terminal residue" evidence="2">
    <location>
        <position position="77"/>
    </location>
</feature>
<feature type="transmembrane region" description="Helical" evidence="1">
    <location>
        <begin position="48"/>
        <end position="71"/>
    </location>
</feature>
<reference evidence="2 3" key="1">
    <citation type="submission" date="2014-02" db="EMBL/GenBank/DDBJ databases">
        <title>The small core and large imbalanced accessory genome model reveals a collaborative survival strategy of Sorangium cellulosum strains in nature.</title>
        <authorList>
            <person name="Han K."/>
            <person name="Peng R."/>
            <person name="Blom J."/>
            <person name="Li Y.-Z."/>
        </authorList>
    </citation>
    <scope>NUCLEOTIDE SEQUENCE [LARGE SCALE GENOMIC DNA]</scope>
    <source>
        <strain evidence="2 3">So0008-312</strain>
    </source>
</reference>
<accession>A0A150QJI2</accession>
<evidence type="ECO:0000313" key="3">
    <source>
        <dbReference type="Proteomes" id="UP000075260"/>
    </source>
</evidence>
<name>A0A150QJI2_SORCE</name>
<sequence>MTAAASGAAVERVDQADVPLRIGPRRGRVACGAATARAWIPLMPLRELLPIVLGGAAIVLGAGLAACGAPAGSTGAS</sequence>
<comment type="caution">
    <text evidence="2">The sequence shown here is derived from an EMBL/GenBank/DDBJ whole genome shotgun (WGS) entry which is preliminary data.</text>
</comment>
<dbReference type="AlphaFoldDB" id="A0A150QJI2"/>
<proteinExistence type="predicted"/>
<dbReference type="EMBL" id="JEMA01000590">
    <property type="protein sequence ID" value="KYF68157.1"/>
    <property type="molecule type" value="Genomic_DNA"/>
</dbReference>
<keyword evidence="1" id="KW-0812">Transmembrane</keyword>
<organism evidence="2 3">
    <name type="scientific">Sorangium cellulosum</name>
    <name type="common">Polyangium cellulosum</name>
    <dbReference type="NCBI Taxonomy" id="56"/>
    <lineage>
        <taxon>Bacteria</taxon>
        <taxon>Pseudomonadati</taxon>
        <taxon>Myxococcota</taxon>
        <taxon>Polyangia</taxon>
        <taxon>Polyangiales</taxon>
        <taxon>Polyangiaceae</taxon>
        <taxon>Sorangium</taxon>
    </lineage>
</organism>
<evidence type="ECO:0000313" key="2">
    <source>
        <dbReference type="EMBL" id="KYF68157.1"/>
    </source>
</evidence>
<keyword evidence="1" id="KW-0472">Membrane</keyword>
<gene>
    <name evidence="2" type="ORF">BE15_28760</name>
</gene>
<keyword evidence="1" id="KW-1133">Transmembrane helix</keyword>
<evidence type="ECO:0000256" key="1">
    <source>
        <dbReference type="SAM" id="Phobius"/>
    </source>
</evidence>
<protein>
    <submittedName>
        <fullName evidence="2">Uncharacterized protein</fullName>
    </submittedName>
</protein>
<dbReference type="Proteomes" id="UP000075260">
    <property type="component" value="Unassembled WGS sequence"/>
</dbReference>